<feature type="compositionally biased region" description="Basic and acidic residues" evidence="1">
    <location>
        <begin position="248"/>
        <end position="261"/>
    </location>
</feature>
<dbReference type="RefSeq" id="WP_101623413.1">
    <property type="nucleotide sequence ID" value="NZ_FXZC01000001.1"/>
</dbReference>
<feature type="compositionally biased region" description="Basic and acidic residues" evidence="1">
    <location>
        <begin position="135"/>
        <end position="149"/>
    </location>
</feature>
<evidence type="ECO:0000313" key="3">
    <source>
        <dbReference type="Proteomes" id="UP000234333"/>
    </source>
</evidence>
<dbReference type="GeneID" id="99774320"/>
<feature type="compositionally biased region" description="Acidic residues" evidence="1">
    <location>
        <begin position="150"/>
        <end position="162"/>
    </location>
</feature>
<evidence type="ECO:0000313" key="2">
    <source>
        <dbReference type="EMBL" id="SMX64077.1"/>
    </source>
</evidence>
<protein>
    <submittedName>
        <fullName evidence="2">Uncharacterized protein</fullName>
    </submittedName>
</protein>
<feature type="compositionally biased region" description="Basic and acidic residues" evidence="1">
    <location>
        <begin position="81"/>
        <end position="110"/>
    </location>
</feature>
<proteinExistence type="predicted"/>
<reference evidence="2 3" key="1">
    <citation type="submission" date="2017-03" db="EMBL/GenBank/DDBJ databases">
        <authorList>
            <person name="Afonso C.L."/>
            <person name="Miller P.J."/>
            <person name="Scott M.A."/>
            <person name="Spackman E."/>
            <person name="Goraichik I."/>
            <person name="Dimitrov K.M."/>
            <person name="Suarez D.L."/>
            <person name="Swayne D.E."/>
        </authorList>
    </citation>
    <scope>NUCLEOTIDE SEQUENCE [LARGE SCALE GENOMIC DNA]</scope>
    <source>
        <strain evidence="2 3">CIP 102111</strain>
    </source>
</reference>
<feature type="compositionally biased region" description="Basic and acidic residues" evidence="1">
    <location>
        <begin position="1"/>
        <end position="22"/>
    </location>
</feature>
<accession>A0A2H1HMA3</accession>
<feature type="compositionally biased region" description="Basic and acidic residues" evidence="1">
    <location>
        <begin position="281"/>
        <end position="301"/>
    </location>
</feature>
<feature type="region of interest" description="Disordered" evidence="1">
    <location>
        <begin position="132"/>
        <end position="171"/>
    </location>
</feature>
<dbReference type="EMBL" id="FXZC01000001">
    <property type="protein sequence ID" value="SMX64077.1"/>
    <property type="molecule type" value="Genomic_DNA"/>
</dbReference>
<dbReference type="AlphaFoldDB" id="A0A2H1HMA3"/>
<organism evidence="2 3">
    <name type="scientific">Brevibacterium casei CIP 102111</name>
    <dbReference type="NCBI Taxonomy" id="1255625"/>
    <lineage>
        <taxon>Bacteria</taxon>
        <taxon>Bacillati</taxon>
        <taxon>Actinomycetota</taxon>
        <taxon>Actinomycetes</taxon>
        <taxon>Micrococcales</taxon>
        <taxon>Brevibacteriaceae</taxon>
        <taxon>Brevibacterium</taxon>
    </lineage>
</organism>
<feature type="region of interest" description="Disordered" evidence="1">
    <location>
        <begin position="1"/>
        <end position="111"/>
    </location>
</feature>
<sequence length="370" mass="41286">MTTHDHNENDHDDRRDDLHDDTSDTSSPATPEGSSSATAGDGGREGADDGAEATDGSVRFGRSSAPEDGADPIPSDGEATSEDRPLDHEDRPLDHEDRPLDHEVSDDAPHLAHLLRQAGRSLRREFFGALDDAGIDPRDLRGYGRRNDDEVVDDGAWTDEDPTDRASDEELRNRMRELRDRVSAKIDDILTEEEIESVNATLTKLIDALGGDEESRRAFKERMRRFGRDRGFGPGRFGPHGSEPRAYPGDRDGEHRDHVSADDDDFDPRTAFGHGRGWSRRGGERDTDGRFGRRGDRESREGYGSCDGFGPRGRGRRGRWGFDPRSGFDPDPREFFAQWMRGSDSGARGREEAYERGFAAGFEQGRKSRD</sequence>
<dbReference type="Proteomes" id="UP000234333">
    <property type="component" value="Unassembled WGS sequence"/>
</dbReference>
<evidence type="ECO:0000256" key="1">
    <source>
        <dbReference type="SAM" id="MobiDB-lite"/>
    </source>
</evidence>
<feature type="compositionally biased region" description="Basic and acidic residues" evidence="1">
    <location>
        <begin position="320"/>
        <end position="333"/>
    </location>
</feature>
<gene>
    <name evidence="2" type="ORF">BC102111_00263</name>
</gene>
<name>A0A2H1HMA3_9MICO</name>
<feature type="compositionally biased region" description="Polar residues" evidence="1">
    <location>
        <begin position="27"/>
        <end position="36"/>
    </location>
</feature>
<feature type="region of interest" description="Disordered" evidence="1">
    <location>
        <begin position="225"/>
        <end position="333"/>
    </location>
</feature>